<reference evidence="15" key="1">
    <citation type="submission" date="2019-11" db="EMBL/GenBank/DDBJ databases">
        <title>Bipolaris sorokiniana Genome sequencing.</title>
        <authorList>
            <person name="Wang H."/>
        </authorList>
    </citation>
    <scope>NUCLEOTIDE SEQUENCE</scope>
</reference>
<name>A0A8H5ZJA2_COCSA</name>
<comment type="similarity">
    <text evidence="5">Belongs to the lariat debranching enzyme family.</text>
</comment>
<dbReference type="InterPro" id="IPR041816">
    <property type="entry name" value="Dbr1_N"/>
</dbReference>
<evidence type="ECO:0000256" key="8">
    <source>
        <dbReference type="ARBA" id="ARBA00022801"/>
    </source>
</evidence>
<dbReference type="InterPro" id="IPR007708">
    <property type="entry name" value="DBR1_C"/>
</dbReference>
<dbReference type="SUPFAM" id="SSF56300">
    <property type="entry name" value="Metallo-dependent phosphatases"/>
    <property type="match status" value="1"/>
</dbReference>
<feature type="region of interest" description="Disordered" evidence="13">
    <location>
        <begin position="711"/>
        <end position="763"/>
    </location>
</feature>
<evidence type="ECO:0000256" key="4">
    <source>
        <dbReference type="ARBA" id="ARBA00004123"/>
    </source>
</evidence>
<feature type="compositionally biased region" description="Acidic residues" evidence="13">
    <location>
        <begin position="294"/>
        <end position="303"/>
    </location>
</feature>
<dbReference type="CDD" id="cd00844">
    <property type="entry name" value="MPP_Dbr1_N"/>
    <property type="match status" value="1"/>
</dbReference>
<proteinExistence type="inferred from homology"/>
<protein>
    <recommendedName>
        <fullName evidence="14">Lariat debranching enzyme C-terminal domain-containing protein</fullName>
    </recommendedName>
</protein>
<dbReference type="EMBL" id="WNKQ01000005">
    <property type="protein sequence ID" value="KAF5851261.1"/>
    <property type="molecule type" value="Genomic_DNA"/>
</dbReference>
<evidence type="ECO:0000256" key="5">
    <source>
        <dbReference type="ARBA" id="ARBA00006045"/>
    </source>
</evidence>
<dbReference type="Pfam" id="PF05011">
    <property type="entry name" value="DBR1"/>
    <property type="match status" value="1"/>
</dbReference>
<dbReference type="PANTHER" id="PTHR12849">
    <property type="entry name" value="RNA LARIAT DEBRANCHING ENZYME"/>
    <property type="match status" value="1"/>
</dbReference>
<evidence type="ECO:0000256" key="2">
    <source>
        <dbReference type="ARBA" id="ARBA00001947"/>
    </source>
</evidence>
<evidence type="ECO:0000313" key="15">
    <source>
        <dbReference type="EMBL" id="KAF5851261.1"/>
    </source>
</evidence>
<evidence type="ECO:0000256" key="7">
    <source>
        <dbReference type="ARBA" id="ARBA00022723"/>
    </source>
</evidence>
<keyword evidence="10" id="KW-0408">Iron</keyword>
<feature type="compositionally biased region" description="Basic residues" evidence="13">
    <location>
        <begin position="544"/>
        <end position="553"/>
    </location>
</feature>
<keyword evidence="9" id="KW-0862">Zinc</keyword>
<dbReference type="GO" id="GO:0000398">
    <property type="term" value="P:mRNA splicing, via spliceosome"/>
    <property type="evidence" value="ECO:0007669"/>
    <property type="project" value="TreeGrafter"/>
</dbReference>
<comment type="cofactor">
    <cofactor evidence="1">
        <name>Mn(2+)</name>
        <dbReference type="ChEBI" id="CHEBI:29035"/>
    </cofactor>
</comment>
<dbReference type="InterPro" id="IPR029052">
    <property type="entry name" value="Metallo-depent_PP-like"/>
</dbReference>
<evidence type="ECO:0000256" key="11">
    <source>
        <dbReference type="ARBA" id="ARBA00023211"/>
    </source>
</evidence>
<dbReference type="InterPro" id="IPR004843">
    <property type="entry name" value="Calcineurin-like_PHP"/>
</dbReference>
<comment type="subcellular location">
    <subcellularLocation>
        <location evidence="4">Nucleus</location>
    </subcellularLocation>
</comment>
<keyword evidence="8" id="KW-0378">Hydrolase</keyword>
<evidence type="ECO:0000256" key="10">
    <source>
        <dbReference type="ARBA" id="ARBA00023004"/>
    </source>
</evidence>
<comment type="cofactor">
    <cofactor evidence="3">
        <name>Fe(2+)</name>
        <dbReference type="ChEBI" id="CHEBI:29033"/>
    </cofactor>
</comment>
<organism evidence="15 16">
    <name type="scientific">Cochliobolus sativus</name>
    <name type="common">Common root rot and spot blotch fungus</name>
    <name type="synonym">Bipolaris sorokiniana</name>
    <dbReference type="NCBI Taxonomy" id="45130"/>
    <lineage>
        <taxon>Eukaryota</taxon>
        <taxon>Fungi</taxon>
        <taxon>Dikarya</taxon>
        <taxon>Ascomycota</taxon>
        <taxon>Pezizomycotina</taxon>
        <taxon>Dothideomycetes</taxon>
        <taxon>Pleosporomycetidae</taxon>
        <taxon>Pleosporales</taxon>
        <taxon>Pleosporineae</taxon>
        <taxon>Pleosporaceae</taxon>
        <taxon>Bipolaris</taxon>
    </lineage>
</organism>
<evidence type="ECO:0000256" key="3">
    <source>
        <dbReference type="ARBA" id="ARBA00001954"/>
    </source>
</evidence>
<evidence type="ECO:0000256" key="1">
    <source>
        <dbReference type="ARBA" id="ARBA00001936"/>
    </source>
</evidence>
<feature type="compositionally biased region" description="Polar residues" evidence="13">
    <location>
        <begin position="317"/>
        <end position="328"/>
    </location>
</feature>
<feature type="region of interest" description="Disordered" evidence="13">
    <location>
        <begin position="294"/>
        <end position="328"/>
    </location>
</feature>
<dbReference type="Proteomes" id="UP000624244">
    <property type="component" value="Unassembled WGS sequence"/>
</dbReference>
<comment type="cofactor">
    <cofactor evidence="2">
        <name>Zn(2+)</name>
        <dbReference type="ChEBI" id="CHEBI:29105"/>
    </cofactor>
</comment>
<keyword evidence="12" id="KW-0539">Nucleus</keyword>
<dbReference type="Pfam" id="PF00149">
    <property type="entry name" value="Metallophos"/>
    <property type="match status" value="1"/>
</dbReference>
<dbReference type="SMART" id="SM01124">
    <property type="entry name" value="DBR1"/>
    <property type="match status" value="1"/>
</dbReference>
<dbReference type="PANTHER" id="PTHR12849:SF0">
    <property type="entry name" value="LARIAT DEBRANCHING ENZYME"/>
    <property type="match status" value="1"/>
</dbReference>
<accession>A0A8H5ZJA2</accession>
<evidence type="ECO:0000256" key="13">
    <source>
        <dbReference type="SAM" id="MobiDB-lite"/>
    </source>
</evidence>
<keyword evidence="6" id="KW-0507">mRNA processing</keyword>
<evidence type="ECO:0000259" key="14">
    <source>
        <dbReference type="SMART" id="SM01124"/>
    </source>
</evidence>
<feature type="region of interest" description="Disordered" evidence="13">
    <location>
        <begin position="503"/>
        <end position="556"/>
    </location>
</feature>
<evidence type="ECO:0000256" key="12">
    <source>
        <dbReference type="ARBA" id="ARBA00023242"/>
    </source>
</evidence>
<comment type="caution">
    <text evidence="15">The sequence shown here is derived from an EMBL/GenBank/DDBJ whole genome shotgun (WGS) entry which is preliminary data.</text>
</comment>
<dbReference type="AlphaFoldDB" id="A0A8H5ZJA2"/>
<evidence type="ECO:0000256" key="6">
    <source>
        <dbReference type="ARBA" id="ARBA00022664"/>
    </source>
</evidence>
<dbReference type="GO" id="GO:0046872">
    <property type="term" value="F:metal ion binding"/>
    <property type="evidence" value="ECO:0007669"/>
    <property type="project" value="UniProtKB-KW"/>
</dbReference>
<keyword evidence="11" id="KW-0464">Manganese</keyword>
<dbReference type="GO" id="GO:0005634">
    <property type="term" value="C:nucleus"/>
    <property type="evidence" value="ECO:0007669"/>
    <property type="project" value="UniProtKB-SubCell"/>
</dbReference>
<sequence length="763" mass="85164">MAMPELIEQHGLRIAVEGCGHGVLHEIYASVAKSCEIKGWPDVDLLIIGGDFQAVRNASDLKAVSMPSKYYAMHDFHEYYSGARLAPYLTIFIGGNHEASNYMWELSYGGWAAPKIYYMGAANVIRLGPLRIAGLSGIWKGYNFKKPHYERLPYNSDDVKSIYHVRELEVRKLLQIRTQVDIGLSHDWPRGMEWKGNFRQLFKWKPDFEQEAKDGTLGSVAAKTVLERLRPPHWFSAHMHAKFPAVWKHVDISNSIEQSNHTEGAPAAAVNASEIDLDMADDADVSAPKNDAEIDLGMDEDEAPAAPVVDNKEKSKPTTTESESEISQDIRSLLPESFSRPKLEPAPTLPFPEEITNKTTKFLALDKCLPKRNFLQLLEIEPHEPAELQRPLGLQYDKEWLAITRVFADHVQVGDPHFQVPRDKGDAFYRPLIEKEMEWVEENIVKANKMMVPEDFAQTAPTYDAALGIHVQEQPSEYSNPHTQRFCDLVQIPNVFHASDEERAQLASCGPRPEQQRANRGGGRGGGRGGWGKRGSGRGQGHGGRGRGGRGGRGRGGGCPPAHLISLAPWMTLKAFRCPCISCLCPCSSAQLVLPSLHPFARRIPPLPHFISVPRSYLPSWSTHPGQRHPGVWNVLRLRSLAVNAWTLFPWEIHTPPPTHTTLFTTTHTYYHIQPPIPTTTTMASRFVENLEEVPISHPHLNVSLDDILAEERRKRSSSQSSGSSEPRRSGSTSATMMPTSPTTESKIKRAFTIGGKKGRRST</sequence>
<feature type="domain" description="Lariat debranching enzyme C-terminal" evidence="14">
    <location>
        <begin position="351"/>
        <end position="496"/>
    </location>
</feature>
<feature type="compositionally biased region" description="Gly residues" evidence="13">
    <location>
        <begin position="520"/>
        <end position="543"/>
    </location>
</feature>
<feature type="compositionally biased region" description="Low complexity" evidence="13">
    <location>
        <begin position="718"/>
        <end position="745"/>
    </location>
</feature>
<evidence type="ECO:0000313" key="16">
    <source>
        <dbReference type="Proteomes" id="UP000624244"/>
    </source>
</evidence>
<keyword evidence="7" id="KW-0479">Metal-binding</keyword>
<dbReference type="GO" id="GO:0008419">
    <property type="term" value="F:RNA lariat debranching enzyme activity"/>
    <property type="evidence" value="ECO:0007669"/>
    <property type="project" value="TreeGrafter"/>
</dbReference>
<evidence type="ECO:0000256" key="9">
    <source>
        <dbReference type="ARBA" id="ARBA00022833"/>
    </source>
</evidence>
<gene>
    <name evidence="15" type="ORF">GGP41_004051</name>
</gene>